<proteinExistence type="predicted"/>
<dbReference type="InterPro" id="IPR010982">
    <property type="entry name" value="Lambda_DNA-bd_dom_sf"/>
</dbReference>
<evidence type="ECO:0000313" key="3">
    <source>
        <dbReference type="EMBL" id="GIC72691.1"/>
    </source>
</evidence>
<name>A0ABD0ANL8_LIMFE</name>
<dbReference type="RefSeq" id="WP_203623003.1">
    <property type="nucleotide sequence ID" value="NZ_BOLH01000020.1"/>
</dbReference>
<evidence type="ECO:0000256" key="1">
    <source>
        <dbReference type="ARBA" id="ARBA00023125"/>
    </source>
</evidence>
<organism evidence="3 4">
    <name type="scientific">Limosilactobacillus fermentum</name>
    <name type="common">Lactobacillus fermentum</name>
    <dbReference type="NCBI Taxonomy" id="1613"/>
    <lineage>
        <taxon>Bacteria</taxon>
        <taxon>Bacillati</taxon>
        <taxon>Bacillota</taxon>
        <taxon>Bacilli</taxon>
        <taxon>Lactobacillales</taxon>
        <taxon>Lactobacillaceae</taxon>
        <taxon>Limosilactobacillus</taxon>
    </lineage>
</organism>
<dbReference type="AlphaFoldDB" id="A0ABD0ANL8"/>
<dbReference type="Proteomes" id="UP000653631">
    <property type="component" value="Unassembled WGS sequence"/>
</dbReference>
<dbReference type="InterPro" id="IPR001387">
    <property type="entry name" value="Cro/C1-type_HTH"/>
</dbReference>
<dbReference type="SMART" id="SM00530">
    <property type="entry name" value="HTH_XRE"/>
    <property type="match status" value="1"/>
</dbReference>
<dbReference type="PROSITE" id="PS50943">
    <property type="entry name" value="HTH_CROC1"/>
    <property type="match status" value="1"/>
</dbReference>
<reference evidence="3 4" key="1">
    <citation type="submission" date="2021-01" db="EMBL/GenBank/DDBJ databases">
        <title>Development of a method for detection of lactic acid bacteria that cause putrefactive shochu mash.</title>
        <authorList>
            <person name="Takashita H."/>
            <person name="Fujihara E."/>
            <person name="Takayama K."/>
            <person name="Yamamoto H."/>
            <person name="Mizutani M."/>
            <person name="Kajiwara Y."/>
        </authorList>
    </citation>
    <scope>NUCLEOTIDE SEQUENCE [LARGE SCALE GENOMIC DNA]</scope>
    <source>
        <strain evidence="3 4">01-B1</strain>
    </source>
</reference>
<protein>
    <submittedName>
        <fullName evidence="3">Transcriptional regulator</fullName>
    </submittedName>
</protein>
<comment type="caution">
    <text evidence="3">The sequence shown here is derived from an EMBL/GenBank/DDBJ whole genome shotgun (WGS) entry which is preliminary data.</text>
</comment>
<evidence type="ECO:0000313" key="4">
    <source>
        <dbReference type="Proteomes" id="UP000653631"/>
    </source>
</evidence>
<dbReference type="PANTHER" id="PTHR46558">
    <property type="entry name" value="TRACRIPTIONAL REGULATORY PROTEIN-RELATED-RELATED"/>
    <property type="match status" value="1"/>
</dbReference>
<dbReference type="EMBL" id="BOLH01000020">
    <property type="protein sequence ID" value="GIC72691.1"/>
    <property type="molecule type" value="Genomic_DNA"/>
</dbReference>
<dbReference type="PANTHER" id="PTHR46558:SF11">
    <property type="entry name" value="HTH-TYPE TRANSCRIPTIONAL REGULATOR XRE"/>
    <property type="match status" value="1"/>
</dbReference>
<sequence>MSLFSERLTNLREANSWSKTYVAKQIGLSSMQTYANWEYGRTEPDFSNVTKLANLFGVTTDYLLGRTVPDEDRNTADLADDDTIFTYKGQPLSDDDKEIIRRLMNGK</sequence>
<dbReference type="GO" id="GO:0003677">
    <property type="term" value="F:DNA binding"/>
    <property type="evidence" value="ECO:0007669"/>
    <property type="project" value="UniProtKB-KW"/>
</dbReference>
<gene>
    <name evidence="3" type="ORF">LF01B1_17060</name>
</gene>
<dbReference type="Pfam" id="PF01381">
    <property type="entry name" value="HTH_3"/>
    <property type="match status" value="1"/>
</dbReference>
<dbReference type="CDD" id="cd00093">
    <property type="entry name" value="HTH_XRE"/>
    <property type="match status" value="1"/>
</dbReference>
<keyword evidence="1" id="KW-0238">DNA-binding</keyword>
<evidence type="ECO:0000259" key="2">
    <source>
        <dbReference type="PROSITE" id="PS50943"/>
    </source>
</evidence>
<dbReference type="Gene3D" id="1.10.260.40">
    <property type="entry name" value="lambda repressor-like DNA-binding domains"/>
    <property type="match status" value="1"/>
</dbReference>
<accession>A0ABD0ANL8</accession>
<feature type="domain" description="HTH cro/C1-type" evidence="2">
    <location>
        <begin position="8"/>
        <end position="63"/>
    </location>
</feature>
<dbReference type="SUPFAM" id="SSF47413">
    <property type="entry name" value="lambda repressor-like DNA-binding domains"/>
    <property type="match status" value="1"/>
</dbReference>